<evidence type="ECO:0000256" key="1">
    <source>
        <dbReference type="SAM" id="Phobius"/>
    </source>
</evidence>
<evidence type="ECO:0000313" key="3">
    <source>
        <dbReference type="Proteomes" id="UP001054252"/>
    </source>
</evidence>
<reference evidence="2 3" key="1">
    <citation type="journal article" date="2021" name="Commun. Biol.">
        <title>The genome of Shorea leprosula (Dipterocarpaceae) highlights the ecological relevance of drought in aseasonal tropical rainforests.</title>
        <authorList>
            <person name="Ng K.K.S."/>
            <person name="Kobayashi M.J."/>
            <person name="Fawcett J.A."/>
            <person name="Hatakeyama M."/>
            <person name="Paape T."/>
            <person name="Ng C.H."/>
            <person name="Ang C.C."/>
            <person name="Tnah L.H."/>
            <person name="Lee C.T."/>
            <person name="Nishiyama T."/>
            <person name="Sese J."/>
            <person name="O'Brien M.J."/>
            <person name="Copetti D."/>
            <person name="Mohd Noor M.I."/>
            <person name="Ong R.C."/>
            <person name="Putra M."/>
            <person name="Sireger I.Z."/>
            <person name="Indrioko S."/>
            <person name="Kosugi Y."/>
            <person name="Izuno A."/>
            <person name="Isagi Y."/>
            <person name="Lee S.L."/>
            <person name="Shimizu K.K."/>
        </authorList>
    </citation>
    <scope>NUCLEOTIDE SEQUENCE [LARGE SCALE GENOMIC DNA]</scope>
    <source>
        <strain evidence="2">214</strain>
    </source>
</reference>
<organism evidence="2 3">
    <name type="scientific">Rubroshorea leprosula</name>
    <dbReference type="NCBI Taxonomy" id="152421"/>
    <lineage>
        <taxon>Eukaryota</taxon>
        <taxon>Viridiplantae</taxon>
        <taxon>Streptophyta</taxon>
        <taxon>Embryophyta</taxon>
        <taxon>Tracheophyta</taxon>
        <taxon>Spermatophyta</taxon>
        <taxon>Magnoliopsida</taxon>
        <taxon>eudicotyledons</taxon>
        <taxon>Gunneridae</taxon>
        <taxon>Pentapetalae</taxon>
        <taxon>rosids</taxon>
        <taxon>malvids</taxon>
        <taxon>Malvales</taxon>
        <taxon>Dipterocarpaceae</taxon>
        <taxon>Rubroshorea</taxon>
    </lineage>
</organism>
<keyword evidence="3" id="KW-1185">Reference proteome</keyword>
<feature type="transmembrane region" description="Helical" evidence="1">
    <location>
        <begin position="118"/>
        <end position="137"/>
    </location>
</feature>
<keyword evidence="1" id="KW-0472">Membrane</keyword>
<comment type="caution">
    <text evidence="2">The sequence shown here is derived from an EMBL/GenBank/DDBJ whole genome shotgun (WGS) entry which is preliminary data.</text>
</comment>
<feature type="transmembrane region" description="Helical" evidence="1">
    <location>
        <begin position="90"/>
        <end position="112"/>
    </location>
</feature>
<name>A0AAV5HL59_9ROSI</name>
<protein>
    <submittedName>
        <fullName evidence="2">Uncharacterized protein</fullName>
    </submittedName>
</protein>
<sequence>MSCTGPRTNTCAWSEDLAIMFQFLDPTPNNAPGSLGSQAFIHFELMEMHRAPVQDLSPPWMSKRPPRAFPTHTSHCQGASPTGGSIRLSWALCLLPPPFYLHSLLCLFLLMLSGEIQLLFISFLSLVYWIEFLVLSFKLY</sequence>
<dbReference type="Proteomes" id="UP001054252">
    <property type="component" value="Unassembled WGS sequence"/>
</dbReference>
<proteinExistence type="predicted"/>
<accession>A0AAV5HL59</accession>
<keyword evidence="1" id="KW-1133">Transmembrane helix</keyword>
<keyword evidence="1" id="KW-0812">Transmembrane</keyword>
<evidence type="ECO:0000313" key="2">
    <source>
        <dbReference type="EMBL" id="GKU89358.1"/>
    </source>
</evidence>
<dbReference type="AlphaFoldDB" id="A0AAV5HL59"/>
<dbReference type="EMBL" id="BPVZ01000003">
    <property type="protein sequence ID" value="GKU89358.1"/>
    <property type="molecule type" value="Genomic_DNA"/>
</dbReference>
<gene>
    <name evidence="2" type="ORF">SLEP1_g3505</name>
</gene>